<dbReference type="InterPro" id="IPR019226">
    <property type="entry name" value="DUF2158"/>
</dbReference>
<name>A0AAW5MKJ9_AERVE</name>
<comment type="caution">
    <text evidence="1">The sequence shown here is derived from an EMBL/GenBank/DDBJ whole genome shotgun (WGS) entry which is preliminary data.</text>
</comment>
<evidence type="ECO:0000313" key="1">
    <source>
        <dbReference type="EMBL" id="MCR4450366.1"/>
    </source>
</evidence>
<organism evidence="1 2">
    <name type="scientific">Aeromonas veronii</name>
    <dbReference type="NCBI Taxonomy" id="654"/>
    <lineage>
        <taxon>Bacteria</taxon>
        <taxon>Pseudomonadati</taxon>
        <taxon>Pseudomonadota</taxon>
        <taxon>Gammaproteobacteria</taxon>
        <taxon>Aeromonadales</taxon>
        <taxon>Aeromonadaceae</taxon>
        <taxon>Aeromonas</taxon>
    </lineage>
</organism>
<gene>
    <name evidence="1" type="ORF">NS965_18435</name>
</gene>
<accession>A0AAW5MKJ9</accession>
<sequence>MQKYQYFYPGQVVTLSGGSYPMTVKPAEDEDDKGIDACCVWFNTDMGGEPIEWTFPSRILKLQENQEQYGYLHTRFEPGAAVRLRSGGPSMTVQNSQSLTGVTLVFCIWHDKKSREPLMASFLSEMLVAV</sequence>
<reference evidence="1" key="1">
    <citation type="submission" date="2022-08" db="EMBL/GenBank/DDBJ databases">
        <title>A global survey of hypervirulent Aeromonas hydrophila identified this emerging pathogen in farmed fish in the lower Mekong River basin.</title>
        <authorList>
            <person name="Xu T."/>
            <person name="Rasmussen-Ivey C.R."/>
            <person name="Moen F.S."/>
            <person name="Fernandez Bravo A."/>
            <person name="Lamy B."/>
            <person name="Beaz-Hidalgo R."/>
            <person name="Khan C.D."/>
            <person name="Castro Escarpulli G."/>
            <person name="Yasin I.S.M."/>
            <person name="Figueras M.J."/>
            <person name="Azzam Sayuti M."/>
            <person name="Karim M.M."/>
            <person name="Alam K.M."/>
            <person name="Le T.T.T."/>
            <person name="Thao N.H.P."/>
            <person name="Addo S."/>
            <person name="Duodu S."/>
            <person name="Ali S."/>
            <person name="Mey S."/>
            <person name="Somony T."/>
            <person name="Liles M.R."/>
        </authorList>
    </citation>
    <scope>NUCLEOTIDE SEQUENCE</scope>
    <source>
        <strain evidence="1">0.14</strain>
    </source>
</reference>
<protein>
    <submittedName>
        <fullName evidence="1">DUF2158 domain-containing protein</fullName>
    </submittedName>
</protein>
<dbReference type="Proteomes" id="UP001204061">
    <property type="component" value="Unassembled WGS sequence"/>
</dbReference>
<proteinExistence type="predicted"/>
<dbReference type="AlphaFoldDB" id="A0AAW5MKJ9"/>
<dbReference type="RefSeq" id="WP_257725801.1">
    <property type="nucleotide sequence ID" value="NZ_JANLFC010000063.1"/>
</dbReference>
<dbReference type="EMBL" id="JANLFC010000063">
    <property type="protein sequence ID" value="MCR4450366.1"/>
    <property type="molecule type" value="Genomic_DNA"/>
</dbReference>
<evidence type="ECO:0000313" key="2">
    <source>
        <dbReference type="Proteomes" id="UP001204061"/>
    </source>
</evidence>
<dbReference type="Pfam" id="PF09926">
    <property type="entry name" value="DUF2158"/>
    <property type="match status" value="1"/>
</dbReference>